<name>A0ACC0TXX6_9AGAM</name>
<sequence>MIYKDGNVIYRKEIGTDFKANVQAPITGVCQWLTAALVMTFVDQGKLSLDDNVGQYLPVFNTYGKKFVTIRTCLAHMTGIDADQGVMKQTLNYETLEAAVNAFAGKHEIKNNPGVEFRYTQVGLDIAARVCEVVGKRGYEQLMNERILRPLNMHNTSFFATKAVNPSGGAISTAADLTNFVAMILNKGVFNGKRILSEKAIADMQTPQTNSNIIKYAPKGAEGLNYGLGEWVQVLSLQDTLVSGPNFEGVFPFVDNCRGYACVFFVKEPLGESRKEIYADIKKIIDSIIPSNNCD</sequence>
<proteinExistence type="predicted"/>
<gene>
    <name evidence="1" type="ORF">F5148DRAFT_1152616</name>
</gene>
<reference evidence="1" key="1">
    <citation type="submission" date="2021-03" db="EMBL/GenBank/DDBJ databases">
        <title>Evolutionary priming and transition to the ectomycorrhizal habit in an iconic lineage of mushroom-forming fungi: is preadaptation a requirement?</title>
        <authorList>
            <consortium name="DOE Joint Genome Institute"/>
            <person name="Looney B.P."/>
            <person name="Miyauchi S."/>
            <person name="Morin E."/>
            <person name="Drula E."/>
            <person name="Courty P.E."/>
            <person name="Chicoki N."/>
            <person name="Fauchery L."/>
            <person name="Kohler A."/>
            <person name="Kuo A."/>
            <person name="LaButti K."/>
            <person name="Pangilinan J."/>
            <person name="Lipzen A."/>
            <person name="Riley R."/>
            <person name="Andreopoulos W."/>
            <person name="He G."/>
            <person name="Johnson J."/>
            <person name="Barry K.W."/>
            <person name="Grigoriev I.V."/>
            <person name="Nagy L."/>
            <person name="Hibbett D."/>
            <person name="Henrissat B."/>
            <person name="Matheny P.B."/>
            <person name="Labbe J."/>
            <person name="Martin A.F."/>
        </authorList>
    </citation>
    <scope>NUCLEOTIDE SEQUENCE</scope>
    <source>
        <strain evidence="1">BPL698</strain>
    </source>
</reference>
<accession>A0ACC0TXX6</accession>
<organism evidence="1 2">
    <name type="scientific">Russula earlei</name>
    <dbReference type="NCBI Taxonomy" id="71964"/>
    <lineage>
        <taxon>Eukaryota</taxon>
        <taxon>Fungi</taxon>
        <taxon>Dikarya</taxon>
        <taxon>Basidiomycota</taxon>
        <taxon>Agaricomycotina</taxon>
        <taxon>Agaricomycetes</taxon>
        <taxon>Russulales</taxon>
        <taxon>Russulaceae</taxon>
        <taxon>Russula</taxon>
    </lineage>
</organism>
<comment type="caution">
    <text evidence="1">The sequence shown here is derived from an EMBL/GenBank/DDBJ whole genome shotgun (WGS) entry which is preliminary data.</text>
</comment>
<evidence type="ECO:0000313" key="2">
    <source>
        <dbReference type="Proteomes" id="UP001207468"/>
    </source>
</evidence>
<evidence type="ECO:0000313" key="1">
    <source>
        <dbReference type="EMBL" id="KAI9450904.1"/>
    </source>
</evidence>
<dbReference type="Proteomes" id="UP001207468">
    <property type="component" value="Unassembled WGS sequence"/>
</dbReference>
<protein>
    <submittedName>
        <fullName evidence="1">Beta-lactamase</fullName>
    </submittedName>
</protein>
<keyword evidence="2" id="KW-1185">Reference proteome</keyword>
<dbReference type="EMBL" id="JAGFNK010000402">
    <property type="protein sequence ID" value="KAI9450904.1"/>
    <property type="molecule type" value="Genomic_DNA"/>
</dbReference>